<dbReference type="Proteomes" id="UP000030416">
    <property type="component" value="Unassembled WGS sequence"/>
</dbReference>
<feature type="compositionally biased region" description="Basic and acidic residues" evidence="1">
    <location>
        <begin position="22"/>
        <end position="31"/>
    </location>
</feature>
<feature type="compositionally biased region" description="Basic and acidic residues" evidence="1">
    <location>
        <begin position="60"/>
        <end position="72"/>
    </location>
</feature>
<gene>
    <name evidence="2" type="ORF">CD29_11080</name>
</gene>
<reference evidence="2 3" key="1">
    <citation type="submission" date="2014-02" db="EMBL/GenBank/DDBJ databases">
        <title>Draft genome sequence of Lysinibacillus manganicus DSM 26584T.</title>
        <authorList>
            <person name="Zhang F."/>
            <person name="Wang G."/>
            <person name="Zhang L."/>
        </authorList>
    </citation>
    <scope>NUCLEOTIDE SEQUENCE [LARGE SCALE GENOMIC DNA]</scope>
    <source>
        <strain evidence="2 3">DSM 26584</strain>
    </source>
</reference>
<accession>A0A0A3I167</accession>
<dbReference type="EMBL" id="JPVN01000011">
    <property type="protein sequence ID" value="KGR78581.1"/>
    <property type="molecule type" value="Genomic_DNA"/>
</dbReference>
<proteinExistence type="predicted"/>
<evidence type="ECO:0000256" key="1">
    <source>
        <dbReference type="SAM" id="MobiDB-lite"/>
    </source>
</evidence>
<sequence>MRQLRKNVSKRCLVEALYVTNEEKTEHEMSRRSVKHPMRQMRKDPSEKCPVEAFYETNTEEPKQEMSRRSIL</sequence>
<comment type="caution">
    <text evidence="2">The sequence shown here is derived from an EMBL/GenBank/DDBJ whole genome shotgun (WGS) entry which is preliminary data.</text>
</comment>
<evidence type="ECO:0000313" key="3">
    <source>
        <dbReference type="Proteomes" id="UP000030416"/>
    </source>
</evidence>
<protein>
    <submittedName>
        <fullName evidence="2">Uncharacterized protein</fullName>
    </submittedName>
</protein>
<organism evidence="2 3">
    <name type="scientific">Ureibacillus manganicus DSM 26584</name>
    <dbReference type="NCBI Taxonomy" id="1384049"/>
    <lineage>
        <taxon>Bacteria</taxon>
        <taxon>Bacillati</taxon>
        <taxon>Bacillota</taxon>
        <taxon>Bacilli</taxon>
        <taxon>Bacillales</taxon>
        <taxon>Caryophanaceae</taxon>
        <taxon>Ureibacillus</taxon>
    </lineage>
</organism>
<evidence type="ECO:0000313" key="2">
    <source>
        <dbReference type="EMBL" id="KGR78581.1"/>
    </source>
</evidence>
<dbReference type="AlphaFoldDB" id="A0A0A3I167"/>
<feature type="compositionally biased region" description="Basic and acidic residues" evidence="1">
    <location>
        <begin position="41"/>
        <end position="50"/>
    </location>
</feature>
<name>A0A0A3I167_9BACL</name>
<feature type="region of interest" description="Disordered" evidence="1">
    <location>
        <begin position="22"/>
        <end position="72"/>
    </location>
</feature>
<keyword evidence="3" id="KW-1185">Reference proteome</keyword>